<reference evidence="4 5" key="1">
    <citation type="submission" date="2015-09" db="EMBL/GenBank/DDBJ databases">
        <title>Trachymyrmex zeteki WGS genome.</title>
        <authorList>
            <person name="Nygaard S."/>
            <person name="Hu H."/>
            <person name="Boomsma J."/>
            <person name="Zhang G."/>
        </authorList>
    </citation>
    <scope>NUCLEOTIDE SEQUENCE [LARGE SCALE GENOMIC DNA]</scope>
    <source>
        <strain evidence="4">Tzet28-1</strain>
        <tissue evidence="4">Whole body</tissue>
    </source>
</reference>
<dbReference type="Gene3D" id="1.10.1280.10">
    <property type="entry name" value="Di-copper center containing domain from catechol oxidase"/>
    <property type="match status" value="1"/>
</dbReference>
<dbReference type="SUPFAM" id="SSF48050">
    <property type="entry name" value="Hemocyanin, N-terminal domain"/>
    <property type="match status" value="1"/>
</dbReference>
<dbReference type="Proteomes" id="UP000075809">
    <property type="component" value="Unassembled WGS sequence"/>
</dbReference>
<dbReference type="InterPro" id="IPR005203">
    <property type="entry name" value="Hemocyanin_C"/>
</dbReference>
<name>A0A151X5J7_9HYME</name>
<dbReference type="Pfam" id="PF03722">
    <property type="entry name" value="Hemocyanin_N"/>
    <property type="match status" value="1"/>
</dbReference>
<evidence type="ECO:0000313" key="5">
    <source>
        <dbReference type="Proteomes" id="UP000075809"/>
    </source>
</evidence>
<dbReference type="InterPro" id="IPR005204">
    <property type="entry name" value="Hemocyanin_N"/>
</dbReference>
<keyword evidence="1" id="KW-0732">Signal</keyword>
<evidence type="ECO:0000259" key="3">
    <source>
        <dbReference type="Pfam" id="PF03723"/>
    </source>
</evidence>
<feature type="signal peptide" evidence="1">
    <location>
        <begin position="1"/>
        <end position="20"/>
    </location>
</feature>
<evidence type="ECO:0000313" key="4">
    <source>
        <dbReference type="EMBL" id="KYQ55550.1"/>
    </source>
</evidence>
<sequence>MKFLTILAIVTAVSFNFLAADYNTIQIADKDFLLKQKKIYNLLYYISQPFLVNPSLYEENCSYDIEANVDSYTNTINTKYNCGEELPLSIIYEYGMLPRGELSSLYYPKLRKETEALFRLFYYAKDFDTFYKTALWARIYINEMQFGKALFTAITLRDDIRFIQLPPPYELYPYGEEFGLEKNRGMNYFYGHKQLLSRYYLERLSNDIVNAGANKIVRNSQDCFFTVPDPEPSEILYKKVLKALDGSDKFSYAERIHRFPERLLLLKGKKEGMPFHIFVYINPVEGELIPSMSRIFGDYKFDHKSYGFPLDRPVFNFHYDGLNMMLKDIMIYHKDETELNVTY</sequence>
<feature type="chain" id="PRO_5007591685" evidence="1">
    <location>
        <begin position="21"/>
        <end position="343"/>
    </location>
</feature>
<organism evidence="4 5">
    <name type="scientific">Mycetomoellerius zeteki</name>
    <dbReference type="NCBI Taxonomy" id="64791"/>
    <lineage>
        <taxon>Eukaryota</taxon>
        <taxon>Metazoa</taxon>
        <taxon>Ecdysozoa</taxon>
        <taxon>Arthropoda</taxon>
        <taxon>Hexapoda</taxon>
        <taxon>Insecta</taxon>
        <taxon>Pterygota</taxon>
        <taxon>Neoptera</taxon>
        <taxon>Endopterygota</taxon>
        <taxon>Hymenoptera</taxon>
        <taxon>Apocrita</taxon>
        <taxon>Aculeata</taxon>
        <taxon>Formicoidea</taxon>
        <taxon>Formicidae</taxon>
        <taxon>Myrmicinae</taxon>
        <taxon>Mycetomoellerius</taxon>
    </lineage>
</organism>
<dbReference type="SUPFAM" id="SSF48056">
    <property type="entry name" value="Di-copper centre-containing domain"/>
    <property type="match status" value="1"/>
</dbReference>
<feature type="domain" description="Hemocyanin N-terminal" evidence="2">
    <location>
        <begin position="32"/>
        <end position="161"/>
    </location>
</feature>
<dbReference type="STRING" id="64791.A0A151X5J7"/>
<evidence type="ECO:0000259" key="2">
    <source>
        <dbReference type="Pfam" id="PF03722"/>
    </source>
</evidence>
<dbReference type="Gene3D" id="1.20.1370.10">
    <property type="entry name" value="Hemocyanin, N-terminal domain"/>
    <property type="match status" value="1"/>
</dbReference>
<dbReference type="PANTHER" id="PTHR11511:SF5">
    <property type="entry name" value="FAT-BODY PROTEIN 1-RELATED"/>
    <property type="match status" value="1"/>
</dbReference>
<dbReference type="GO" id="GO:0005615">
    <property type="term" value="C:extracellular space"/>
    <property type="evidence" value="ECO:0007669"/>
    <property type="project" value="UniProtKB-ARBA"/>
</dbReference>
<accession>A0A151X5J7</accession>
<dbReference type="Pfam" id="PF03723">
    <property type="entry name" value="Hemocyanin_C"/>
    <property type="match status" value="1"/>
</dbReference>
<dbReference type="SUPFAM" id="SSF81296">
    <property type="entry name" value="E set domains"/>
    <property type="match status" value="1"/>
</dbReference>
<keyword evidence="5" id="KW-1185">Reference proteome</keyword>
<protein>
    <submittedName>
        <fullName evidence="4">Hexamerin</fullName>
    </submittedName>
</protein>
<gene>
    <name evidence="4" type="ORF">ALC60_05612</name>
</gene>
<dbReference type="Gene3D" id="2.60.40.1520">
    <property type="entry name" value="Hemocyanin, C-terminal domain"/>
    <property type="match status" value="1"/>
</dbReference>
<feature type="domain" description="Hemocyanin C-terminal" evidence="3">
    <location>
        <begin position="209"/>
        <end position="333"/>
    </location>
</feature>
<dbReference type="InterPro" id="IPR008922">
    <property type="entry name" value="Di-copper_centre_dom_sf"/>
</dbReference>
<dbReference type="InterPro" id="IPR014756">
    <property type="entry name" value="Ig_E-set"/>
</dbReference>
<dbReference type="InterPro" id="IPR013788">
    <property type="entry name" value="Hemocyanin/hexamerin"/>
</dbReference>
<evidence type="ECO:0000256" key="1">
    <source>
        <dbReference type="SAM" id="SignalP"/>
    </source>
</evidence>
<dbReference type="InterPro" id="IPR036697">
    <property type="entry name" value="Hemocyanin_N_sf"/>
</dbReference>
<dbReference type="EMBL" id="KQ982519">
    <property type="protein sequence ID" value="KYQ55550.1"/>
    <property type="molecule type" value="Genomic_DNA"/>
</dbReference>
<dbReference type="InterPro" id="IPR037020">
    <property type="entry name" value="Hemocyanin_C_sf"/>
</dbReference>
<dbReference type="GO" id="GO:0045735">
    <property type="term" value="F:nutrient reservoir activity"/>
    <property type="evidence" value="ECO:0007669"/>
    <property type="project" value="UniProtKB-KW"/>
</dbReference>
<dbReference type="PANTHER" id="PTHR11511">
    <property type="entry name" value="LARVAL STORAGE PROTEIN/PHENOLOXIDASE"/>
    <property type="match status" value="1"/>
</dbReference>
<proteinExistence type="predicted"/>
<dbReference type="AlphaFoldDB" id="A0A151X5J7"/>